<feature type="region of interest" description="Disordered" evidence="1">
    <location>
        <begin position="141"/>
        <end position="163"/>
    </location>
</feature>
<keyword evidence="3" id="KW-1185">Reference proteome</keyword>
<dbReference type="RefSeq" id="XP_011128448.1">
    <property type="nucleotide sequence ID" value="XM_011130146.1"/>
</dbReference>
<proteinExistence type="predicted"/>
<feature type="region of interest" description="Disordered" evidence="1">
    <location>
        <begin position="1"/>
        <end position="121"/>
    </location>
</feature>
<reference evidence="2" key="1">
    <citation type="submission" date="2013-12" db="EMBL/GenBank/DDBJ databases">
        <authorList>
            <person name="Omoto C.K."/>
            <person name="Sibley D."/>
            <person name="Venepally P."/>
            <person name="Hadjithomas M."/>
            <person name="Karamycheva S."/>
            <person name="Brunk B."/>
            <person name="Roos D."/>
            <person name="Caler E."/>
            <person name="Lorenzi H."/>
        </authorList>
    </citation>
    <scope>NUCLEOTIDE SEQUENCE</scope>
</reference>
<dbReference type="GeneID" id="22910309"/>
<dbReference type="VEuPathDB" id="CryptoDB:GNI_000740"/>
<evidence type="ECO:0000313" key="2">
    <source>
        <dbReference type="EMBL" id="EZG89708.1"/>
    </source>
</evidence>
<name>A0A023BDU3_GRENI</name>
<organism evidence="2 3">
    <name type="scientific">Gregarina niphandrodes</name>
    <name type="common">Septate eugregarine</name>
    <dbReference type="NCBI Taxonomy" id="110365"/>
    <lineage>
        <taxon>Eukaryota</taxon>
        <taxon>Sar</taxon>
        <taxon>Alveolata</taxon>
        <taxon>Apicomplexa</taxon>
        <taxon>Conoidasida</taxon>
        <taxon>Gregarinasina</taxon>
        <taxon>Eugregarinorida</taxon>
        <taxon>Gregarinidae</taxon>
        <taxon>Gregarina</taxon>
    </lineage>
</organism>
<feature type="region of interest" description="Disordered" evidence="1">
    <location>
        <begin position="175"/>
        <end position="198"/>
    </location>
</feature>
<gene>
    <name evidence="2" type="ORF">GNI_000740</name>
</gene>
<evidence type="ECO:0000256" key="1">
    <source>
        <dbReference type="SAM" id="MobiDB-lite"/>
    </source>
</evidence>
<comment type="caution">
    <text evidence="2">The sequence shown here is derived from an EMBL/GenBank/DDBJ whole genome shotgun (WGS) entry which is preliminary data.</text>
</comment>
<evidence type="ECO:0000313" key="3">
    <source>
        <dbReference type="Proteomes" id="UP000019763"/>
    </source>
</evidence>
<feature type="compositionally biased region" description="Basic and acidic residues" evidence="1">
    <location>
        <begin position="150"/>
        <end position="163"/>
    </location>
</feature>
<dbReference type="EMBL" id="AFNH02000007">
    <property type="protein sequence ID" value="EZG89708.1"/>
    <property type="molecule type" value="Genomic_DNA"/>
</dbReference>
<dbReference type="Proteomes" id="UP000019763">
    <property type="component" value="Unassembled WGS sequence"/>
</dbReference>
<feature type="compositionally biased region" description="Polar residues" evidence="1">
    <location>
        <begin position="182"/>
        <end position="193"/>
    </location>
</feature>
<protein>
    <submittedName>
        <fullName evidence="2">Uncharacterized protein</fullName>
    </submittedName>
</protein>
<accession>A0A023BDU3</accession>
<dbReference type="AlphaFoldDB" id="A0A023BDU3"/>
<sequence>MGCCGKPGKVRPTTKETIVPQKEAASRSEAAPRTKGVKSKSEVAAIQPEIALRPGKTEKKHPRRRLSVNAPGMNGETVSTGFDKAEEFSPPARTPTPRILTPRISAPRTTEPAAIQRADAFGPVARDEEYAVGKLMAEDCSTASEIDSQESEHHDDDDLHNEAAQEILLSSLGSSLEESPAVQDTGSLPTDASSDPVATVSETASETVSLTGSKISVDDSVEAAMDVAVTKVIDAQVDHSERSERSIELHHGEAELPTLSVTEETTAEHVYVVEGAHAPSLLNCCIFGVVDKFKKRPR</sequence>